<dbReference type="InterPro" id="IPR002109">
    <property type="entry name" value="Glutaredoxin"/>
</dbReference>
<evidence type="ECO:0000256" key="2">
    <source>
        <dbReference type="ARBA" id="ARBA00023284"/>
    </source>
</evidence>
<feature type="transmembrane region" description="Helical" evidence="4">
    <location>
        <begin position="30"/>
        <end position="51"/>
    </location>
</feature>
<accession>A0A9W7GJE2</accession>
<dbReference type="GO" id="GO:0034599">
    <property type="term" value="P:cellular response to oxidative stress"/>
    <property type="evidence" value="ECO:0007669"/>
    <property type="project" value="TreeGrafter"/>
</dbReference>
<dbReference type="InterPro" id="IPR036249">
    <property type="entry name" value="Thioredoxin-like_sf"/>
</dbReference>
<dbReference type="InterPro" id="IPR011767">
    <property type="entry name" value="GLR_AS"/>
</dbReference>
<reference evidence="7" key="1">
    <citation type="journal article" date="2023" name="Commun. Biol.">
        <title>Genome analysis of Parmales, the sister group of diatoms, reveals the evolutionary specialization of diatoms from phago-mixotrophs to photoautotrophs.</title>
        <authorList>
            <person name="Ban H."/>
            <person name="Sato S."/>
            <person name="Yoshikawa S."/>
            <person name="Yamada K."/>
            <person name="Nakamura Y."/>
            <person name="Ichinomiya M."/>
            <person name="Sato N."/>
            <person name="Blanc-Mathieu R."/>
            <person name="Endo H."/>
            <person name="Kuwata A."/>
            <person name="Ogata H."/>
        </authorList>
    </citation>
    <scope>NUCLEOTIDE SEQUENCE [LARGE SCALE GENOMIC DNA]</scope>
</reference>
<name>A0A9W7GJE2_9STRA</name>
<comment type="caution">
    <text evidence="6">The sequence shown here is derived from an EMBL/GenBank/DDBJ whole genome shotgun (WGS) entry which is preliminary data.</text>
</comment>
<feature type="domain" description="Glutaredoxin" evidence="5">
    <location>
        <begin position="473"/>
        <end position="540"/>
    </location>
</feature>
<dbReference type="InterPro" id="IPR014025">
    <property type="entry name" value="Glutaredoxin_subgr"/>
</dbReference>
<keyword evidence="7" id="KW-1185">Reference proteome</keyword>
<keyword evidence="4" id="KW-0472">Membrane</keyword>
<keyword evidence="4" id="KW-1133">Transmembrane helix</keyword>
<feature type="region of interest" description="Disordered" evidence="3">
    <location>
        <begin position="50"/>
        <end position="76"/>
    </location>
</feature>
<dbReference type="Pfam" id="PF00462">
    <property type="entry name" value="Glutaredoxin"/>
    <property type="match status" value="1"/>
</dbReference>
<dbReference type="GO" id="GO:0015038">
    <property type="term" value="F:glutathione disulfide oxidoreductase activity"/>
    <property type="evidence" value="ECO:0007669"/>
    <property type="project" value="TreeGrafter"/>
</dbReference>
<protein>
    <recommendedName>
        <fullName evidence="5">Glutaredoxin domain-containing protein</fullName>
    </recommendedName>
</protein>
<gene>
    <name evidence="6" type="ORF">TrCOL_g2003</name>
</gene>
<dbReference type="SUPFAM" id="SSF52833">
    <property type="entry name" value="Thioredoxin-like"/>
    <property type="match status" value="1"/>
</dbReference>
<dbReference type="PROSITE" id="PS51354">
    <property type="entry name" value="GLUTAREDOXIN_2"/>
    <property type="match status" value="1"/>
</dbReference>
<dbReference type="Proteomes" id="UP001165065">
    <property type="component" value="Unassembled WGS sequence"/>
</dbReference>
<evidence type="ECO:0000256" key="4">
    <source>
        <dbReference type="SAM" id="Phobius"/>
    </source>
</evidence>
<feature type="region of interest" description="Disordered" evidence="3">
    <location>
        <begin position="539"/>
        <end position="562"/>
    </location>
</feature>
<dbReference type="PANTHER" id="PTHR45694">
    <property type="entry name" value="GLUTAREDOXIN 2"/>
    <property type="match status" value="1"/>
</dbReference>
<keyword evidence="4" id="KW-0812">Transmembrane</keyword>
<dbReference type="GO" id="GO:0005737">
    <property type="term" value="C:cytoplasm"/>
    <property type="evidence" value="ECO:0007669"/>
    <property type="project" value="TreeGrafter"/>
</dbReference>
<dbReference type="OrthoDB" id="44061at2759"/>
<dbReference type="PRINTS" id="PR00160">
    <property type="entry name" value="GLUTAREDOXIN"/>
</dbReference>
<dbReference type="Gene3D" id="3.40.30.10">
    <property type="entry name" value="Glutaredoxin"/>
    <property type="match status" value="1"/>
</dbReference>
<evidence type="ECO:0000313" key="6">
    <source>
        <dbReference type="EMBL" id="GMI46777.1"/>
    </source>
</evidence>
<evidence type="ECO:0000256" key="1">
    <source>
        <dbReference type="ARBA" id="ARBA00023157"/>
    </source>
</evidence>
<dbReference type="AlphaFoldDB" id="A0A9W7GJE2"/>
<keyword evidence="2" id="KW-0676">Redox-active center</keyword>
<dbReference type="CDD" id="cd03419">
    <property type="entry name" value="GRX_GRXh_1_2_like"/>
    <property type="match status" value="1"/>
</dbReference>
<dbReference type="EMBL" id="BRYA01000311">
    <property type="protein sequence ID" value="GMI46777.1"/>
    <property type="molecule type" value="Genomic_DNA"/>
</dbReference>
<evidence type="ECO:0000259" key="5">
    <source>
        <dbReference type="Pfam" id="PF00462"/>
    </source>
</evidence>
<organism evidence="6 7">
    <name type="scientific">Triparma columacea</name>
    <dbReference type="NCBI Taxonomy" id="722753"/>
    <lineage>
        <taxon>Eukaryota</taxon>
        <taxon>Sar</taxon>
        <taxon>Stramenopiles</taxon>
        <taxon>Ochrophyta</taxon>
        <taxon>Bolidophyceae</taxon>
        <taxon>Parmales</taxon>
        <taxon>Triparmaceae</taxon>
        <taxon>Triparma</taxon>
    </lineage>
</organism>
<dbReference type="PANTHER" id="PTHR45694:SF18">
    <property type="entry name" value="GLUTAREDOXIN-1-RELATED"/>
    <property type="match status" value="1"/>
</dbReference>
<sequence length="562" mass="60482">MDVESPSLPLNSVPSHNTLHITISRKSLTIILLFCTFLGVIIGSITSSASISASQPSPPSQYDYDTSPKSTLSPPLMSPVTTAKSSGYCWDCGHGKRSSSWWWGYGSCDCSAGWGGKCCGTREVSIDDAWMKYVKEPTEEVTGWAEELERKADGMVENLLITSGLDLRDVDVVVSGGGNYDAFYMGVHMIFSRLSTSEFSVSRYAGTSAGGMMPFEFTLRGLRSTLSSHLSWGVITEEYPEYFGNAVSAAYQQDHGWRLLADWQAASYPVSDLDGVVYLGTSCLTPFPELVMISSYDRDTAAAAFMSTGTFLQYWDGMICSDGGATAGPNMTPLFQDGVRGQVVVDLMKTGYPGEMVYKVNTEQYKELIEVGMNEAVRFLETGNTERDGIITFCGKGRDVTGNVCNVYPMPSASKVFYSMLALSALSGGRAFAPAFARSGSVPGSARRTCSSLNMADMSPSEYISAATSSNDVVVFSKSYCPFCTSTKNLFAEMGTELGLSSPPFVVELDNLPGGGDVQNELLKITGQRTVPNVFVKGKHLGGNDDTQRAAADGTISQMLGK</sequence>
<keyword evidence="1" id="KW-1015">Disulfide bond</keyword>
<proteinExistence type="predicted"/>
<evidence type="ECO:0000313" key="7">
    <source>
        <dbReference type="Proteomes" id="UP001165065"/>
    </source>
</evidence>
<evidence type="ECO:0000256" key="3">
    <source>
        <dbReference type="SAM" id="MobiDB-lite"/>
    </source>
</evidence>
<feature type="compositionally biased region" description="Polar residues" evidence="3">
    <location>
        <begin position="63"/>
        <end position="76"/>
    </location>
</feature>
<dbReference type="PROSITE" id="PS00195">
    <property type="entry name" value="GLUTAREDOXIN_1"/>
    <property type="match status" value="1"/>
</dbReference>